<keyword evidence="1" id="KW-1133">Transmembrane helix</keyword>
<evidence type="ECO:0000313" key="2">
    <source>
        <dbReference type="EMBL" id="KOF78357.1"/>
    </source>
</evidence>
<feature type="transmembrane region" description="Helical" evidence="1">
    <location>
        <begin position="58"/>
        <end position="80"/>
    </location>
</feature>
<sequence>MFKFEYEFVHLQSFYSIFIFIFANRKISLKYILLCSKGYVLFYLLQFMSLTFKSLPWISRGISLIFPSGKVWCFQLYLAMKSKISTSNMKMFECHKYRKGFIQF</sequence>
<protein>
    <submittedName>
        <fullName evidence="2">Uncharacterized protein</fullName>
    </submittedName>
</protein>
<keyword evidence="1" id="KW-0812">Transmembrane</keyword>
<keyword evidence="1" id="KW-0472">Membrane</keyword>
<name>A0A0L8GN76_OCTBM</name>
<accession>A0A0L8GN76</accession>
<gene>
    <name evidence="2" type="ORF">OCBIM_22030900mg</name>
</gene>
<proteinExistence type="predicted"/>
<feature type="transmembrane region" description="Helical" evidence="1">
    <location>
        <begin position="31"/>
        <end position="52"/>
    </location>
</feature>
<evidence type="ECO:0000256" key="1">
    <source>
        <dbReference type="SAM" id="Phobius"/>
    </source>
</evidence>
<reference evidence="2" key="1">
    <citation type="submission" date="2015-07" db="EMBL/GenBank/DDBJ databases">
        <title>MeaNS - Measles Nucleotide Surveillance Program.</title>
        <authorList>
            <person name="Tran T."/>
            <person name="Druce J."/>
        </authorList>
    </citation>
    <scope>NUCLEOTIDE SEQUENCE</scope>
    <source>
        <strain evidence="2">UCB-OBI-ISO-001</strain>
        <tissue evidence="2">Gonad</tissue>
    </source>
</reference>
<dbReference type="AlphaFoldDB" id="A0A0L8GN76"/>
<organism evidence="2">
    <name type="scientific">Octopus bimaculoides</name>
    <name type="common">California two-spotted octopus</name>
    <dbReference type="NCBI Taxonomy" id="37653"/>
    <lineage>
        <taxon>Eukaryota</taxon>
        <taxon>Metazoa</taxon>
        <taxon>Spiralia</taxon>
        <taxon>Lophotrochozoa</taxon>
        <taxon>Mollusca</taxon>
        <taxon>Cephalopoda</taxon>
        <taxon>Coleoidea</taxon>
        <taxon>Octopodiformes</taxon>
        <taxon>Octopoda</taxon>
        <taxon>Incirrata</taxon>
        <taxon>Octopodidae</taxon>
        <taxon>Octopus</taxon>
    </lineage>
</organism>
<dbReference type="EMBL" id="KQ421117">
    <property type="protein sequence ID" value="KOF78357.1"/>
    <property type="molecule type" value="Genomic_DNA"/>
</dbReference>